<reference evidence="1" key="1">
    <citation type="submission" date="2015-07" db="EMBL/GenBank/DDBJ databases">
        <title>MeaNS - Measles Nucleotide Surveillance Program.</title>
        <authorList>
            <person name="Tran T."/>
            <person name="Druce J."/>
        </authorList>
    </citation>
    <scope>NUCLEOTIDE SEQUENCE</scope>
    <source>
        <strain evidence="1">UCB-OBI-ISO-001</strain>
        <tissue evidence="1">Gonad</tissue>
    </source>
</reference>
<dbReference type="AlphaFoldDB" id="A0A0L8H1H4"/>
<evidence type="ECO:0000313" key="1">
    <source>
        <dbReference type="EMBL" id="KOF83052.1"/>
    </source>
</evidence>
<protein>
    <submittedName>
        <fullName evidence="1">Uncharacterized protein</fullName>
    </submittedName>
</protein>
<sequence>MLTEYIFIASNISLKDPFLDNISFFAFKKKIVSSFFLSPSLRIDREILKNGLHL</sequence>
<organism evidence="1">
    <name type="scientific">Octopus bimaculoides</name>
    <name type="common">California two-spotted octopus</name>
    <dbReference type="NCBI Taxonomy" id="37653"/>
    <lineage>
        <taxon>Eukaryota</taxon>
        <taxon>Metazoa</taxon>
        <taxon>Spiralia</taxon>
        <taxon>Lophotrochozoa</taxon>
        <taxon>Mollusca</taxon>
        <taxon>Cephalopoda</taxon>
        <taxon>Coleoidea</taxon>
        <taxon>Octopodiformes</taxon>
        <taxon>Octopoda</taxon>
        <taxon>Incirrata</taxon>
        <taxon>Octopodidae</taxon>
        <taxon>Octopus</taxon>
    </lineage>
</organism>
<name>A0A0L8H1H4_OCTBM</name>
<accession>A0A0L8H1H4</accession>
<dbReference type="EMBL" id="KQ419579">
    <property type="protein sequence ID" value="KOF83052.1"/>
    <property type="molecule type" value="Genomic_DNA"/>
</dbReference>
<gene>
    <name evidence="1" type="ORF">OCBIM_22024440mg</name>
</gene>
<proteinExistence type="predicted"/>